<dbReference type="InterPro" id="IPR000944">
    <property type="entry name" value="Tscrpt_reg_Rrf2"/>
</dbReference>
<dbReference type="GO" id="GO:0003700">
    <property type="term" value="F:DNA-binding transcription factor activity"/>
    <property type="evidence" value="ECO:0007669"/>
    <property type="project" value="TreeGrafter"/>
</dbReference>
<dbReference type="RefSeq" id="WP_007147546.1">
    <property type="nucleotide sequence ID" value="NZ_AKCI01000001.1"/>
</dbReference>
<sequence length="161" mass="18007">MKLSKSIEQAIFVLLMLALQEGHKPVKSRVLSRLLNVSDSYLKKVLMKLSKAGLIDANASKRGGYTLHKPIHETSLKDVVLAVEGSRFEAGFPSRGHVLFNDGPHVDEGETKIAAAFKKGMESYYRELDRLKLSELLHEHAYRDGAVNWEDPARLDKAGKH</sequence>
<dbReference type="AlphaFoldDB" id="J0D507"/>
<dbReference type="PANTHER" id="PTHR33221">
    <property type="entry name" value="WINGED HELIX-TURN-HELIX TRANSCRIPTIONAL REGULATOR, RRF2 FAMILY"/>
    <property type="match status" value="1"/>
</dbReference>
<dbReference type="EMBL" id="AGZS01000002">
    <property type="protein sequence ID" value="EJD65035.1"/>
    <property type="molecule type" value="Genomic_DNA"/>
</dbReference>
<accession>J0D507</accession>
<dbReference type="InterPro" id="IPR036388">
    <property type="entry name" value="WH-like_DNA-bd_sf"/>
</dbReference>
<dbReference type="SUPFAM" id="SSF46785">
    <property type="entry name" value="Winged helix' DNA-binding domain"/>
    <property type="match status" value="1"/>
</dbReference>
<comment type="caution">
    <text evidence="1">The sequence shown here is derived from an EMBL/GenBank/DDBJ whole genome shotgun (WGS) entry which is preliminary data.</text>
</comment>
<evidence type="ECO:0000313" key="2">
    <source>
        <dbReference type="Proteomes" id="UP000006415"/>
    </source>
</evidence>
<dbReference type="OrthoDB" id="9808360at2"/>
<dbReference type="Proteomes" id="UP000006415">
    <property type="component" value="Unassembled WGS sequence"/>
</dbReference>
<dbReference type="eggNOG" id="COG1959">
    <property type="taxonomic scope" value="Bacteria"/>
</dbReference>
<gene>
    <name evidence="1" type="ORF">HMPREF9156_00479</name>
</gene>
<keyword evidence="2" id="KW-1185">Reference proteome</keyword>
<organism evidence="1 2">
    <name type="scientific">Scardovia wiggsiae F0424</name>
    <dbReference type="NCBI Taxonomy" id="857290"/>
    <lineage>
        <taxon>Bacteria</taxon>
        <taxon>Bacillati</taxon>
        <taxon>Actinomycetota</taxon>
        <taxon>Actinomycetes</taxon>
        <taxon>Bifidobacteriales</taxon>
        <taxon>Bifidobacteriaceae</taxon>
        <taxon>Scardovia</taxon>
    </lineage>
</organism>
<dbReference type="Gene3D" id="1.10.10.10">
    <property type="entry name" value="Winged helix-like DNA-binding domain superfamily/Winged helix DNA-binding domain"/>
    <property type="match status" value="1"/>
</dbReference>
<dbReference type="Pfam" id="PF02082">
    <property type="entry name" value="Rrf2"/>
    <property type="match status" value="1"/>
</dbReference>
<dbReference type="PANTHER" id="PTHR33221:SF9">
    <property type="entry name" value="RRF2 FAMILY PROTEIN"/>
    <property type="match status" value="1"/>
</dbReference>
<dbReference type="InterPro" id="IPR036390">
    <property type="entry name" value="WH_DNA-bd_sf"/>
</dbReference>
<dbReference type="GeneID" id="97291287"/>
<dbReference type="GO" id="GO:0005829">
    <property type="term" value="C:cytosol"/>
    <property type="evidence" value="ECO:0007669"/>
    <property type="project" value="TreeGrafter"/>
</dbReference>
<dbReference type="STRING" id="857290.HMPREF9156_00479"/>
<reference evidence="1 2" key="1">
    <citation type="submission" date="2012-01" db="EMBL/GenBank/DDBJ databases">
        <title>The Genome Sequence of Scardovia wiggsiae F0424.</title>
        <authorList>
            <consortium name="The Broad Institute Genome Sequencing Platform"/>
            <person name="Earl A."/>
            <person name="Ward D."/>
            <person name="Feldgarden M."/>
            <person name="Gevers D."/>
            <person name="Izard J."/>
            <person name="Ganesan A."/>
            <person name="Baranova O.V."/>
            <person name="Blanton J.M."/>
            <person name="Tanner A.C."/>
            <person name="Mathney J."/>
            <person name="Dewhirst F.E."/>
            <person name="Young S.K."/>
            <person name="Zeng Q."/>
            <person name="Gargeya S."/>
            <person name="Fitzgerald M."/>
            <person name="Haas B."/>
            <person name="Abouelleil A."/>
            <person name="Alvarado L."/>
            <person name="Arachchi H.M."/>
            <person name="Berlin A."/>
            <person name="Chapman S.B."/>
            <person name="Gearin G."/>
            <person name="Goldberg J."/>
            <person name="Griggs A."/>
            <person name="Gujja S."/>
            <person name="Hansen M."/>
            <person name="Heiman D."/>
            <person name="Howarth C."/>
            <person name="Larimer J."/>
            <person name="Lui A."/>
            <person name="MacDonald P.J.P."/>
            <person name="McCowen C."/>
            <person name="Montmayeur A."/>
            <person name="Murphy C."/>
            <person name="Neiman D."/>
            <person name="Pearson M."/>
            <person name="Priest M."/>
            <person name="Roberts A."/>
            <person name="Saif S."/>
            <person name="Shea T."/>
            <person name="Sisk P."/>
            <person name="Stolte C."/>
            <person name="Sykes S."/>
            <person name="Wortman J."/>
            <person name="Nusbaum C."/>
            <person name="Birren B."/>
        </authorList>
    </citation>
    <scope>NUCLEOTIDE SEQUENCE [LARGE SCALE GENOMIC DNA]</scope>
    <source>
        <strain evidence="1 2">F0424</strain>
    </source>
</reference>
<dbReference type="PROSITE" id="PS51197">
    <property type="entry name" value="HTH_RRF2_2"/>
    <property type="match status" value="1"/>
</dbReference>
<dbReference type="HOGENOM" id="CLU_107144_1_0_11"/>
<protein>
    <submittedName>
        <fullName evidence="1">Rrf2 family protein</fullName>
    </submittedName>
</protein>
<proteinExistence type="predicted"/>
<name>J0D507_9BIFI</name>
<evidence type="ECO:0000313" key="1">
    <source>
        <dbReference type="EMBL" id="EJD65035.1"/>
    </source>
</evidence>